<name>A0A2P2NMX0_RHIMU</name>
<protein>
    <submittedName>
        <fullName evidence="1">Uncharacterized protein</fullName>
    </submittedName>
</protein>
<dbReference type="EMBL" id="GGEC01063363">
    <property type="protein sequence ID" value="MBX43847.1"/>
    <property type="molecule type" value="Transcribed_RNA"/>
</dbReference>
<accession>A0A2P2NMX0</accession>
<proteinExistence type="predicted"/>
<organism evidence="1">
    <name type="scientific">Rhizophora mucronata</name>
    <name type="common">Asiatic mangrove</name>
    <dbReference type="NCBI Taxonomy" id="61149"/>
    <lineage>
        <taxon>Eukaryota</taxon>
        <taxon>Viridiplantae</taxon>
        <taxon>Streptophyta</taxon>
        <taxon>Embryophyta</taxon>
        <taxon>Tracheophyta</taxon>
        <taxon>Spermatophyta</taxon>
        <taxon>Magnoliopsida</taxon>
        <taxon>eudicotyledons</taxon>
        <taxon>Gunneridae</taxon>
        <taxon>Pentapetalae</taxon>
        <taxon>rosids</taxon>
        <taxon>fabids</taxon>
        <taxon>Malpighiales</taxon>
        <taxon>Rhizophoraceae</taxon>
        <taxon>Rhizophora</taxon>
    </lineage>
</organism>
<reference evidence="1" key="1">
    <citation type="submission" date="2018-02" db="EMBL/GenBank/DDBJ databases">
        <title>Rhizophora mucronata_Transcriptome.</title>
        <authorList>
            <person name="Meera S.P."/>
            <person name="Sreeshan A."/>
            <person name="Augustine A."/>
        </authorList>
    </citation>
    <scope>NUCLEOTIDE SEQUENCE</scope>
    <source>
        <tissue evidence="1">Leaf</tissue>
    </source>
</reference>
<evidence type="ECO:0000313" key="1">
    <source>
        <dbReference type="EMBL" id="MBX43847.1"/>
    </source>
</evidence>
<dbReference type="AlphaFoldDB" id="A0A2P2NMX0"/>
<sequence>MKLKERKVSTLWNSCRYSCKTVSQLLLQKLMIPAHSIYVLLLCSDIM</sequence>